<dbReference type="SMART" id="SM00477">
    <property type="entry name" value="NUC"/>
    <property type="match status" value="1"/>
</dbReference>
<dbReference type="PANTHER" id="PTHR13966:SF5">
    <property type="entry name" value="ENDONUCLEASE G, MITOCHONDRIAL"/>
    <property type="match status" value="1"/>
</dbReference>
<evidence type="ECO:0000313" key="8">
    <source>
        <dbReference type="Proteomes" id="UP001240777"/>
    </source>
</evidence>
<evidence type="ECO:0000313" key="5">
    <source>
        <dbReference type="EMBL" id="MDO7253235.1"/>
    </source>
</evidence>
<dbReference type="InterPro" id="IPR044929">
    <property type="entry name" value="DNA/RNA_non-sp_Endonuclease_sf"/>
</dbReference>
<accession>A0AA90PTC7</accession>
<organism evidence="6 7">
    <name type="scientific">Helicobacter cappadocius</name>
    <dbReference type="NCBI Taxonomy" id="3063998"/>
    <lineage>
        <taxon>Bacteria</taxon>
        <taxon>Pseudomonadati</taxon>
        <taxon>Campylobacterota</taxon>
        <taxon>Epsilonproteobacteria</taxon>
        <taxon>Campylobacterales</taxon>
        <taxon>Helicobacteraceae</taxon>
        <taxon>Helicobacter</taxon>
    </lineage>
</organism>
<reference evidence="6 8" key="1">
    <citation type="submission" date="2023-07" db="EMBL/GenBank/DDBJ databases">
        <title>Unpublished Manusciprt.</title>
        <authorList>
            <person name="Aydin F."/>
            <person name="Tarhane S."/>
            <person name="Saticioglu I.B."/>
            <person name="Karakaya E."/>
            <person name="Abay S."/>
            <person name="Guran O."/>
            <person name="Bozkurt E."/>
            <person name="Uzum N."/>
            <person name="Olgun K."/>
            <person name="Jablonski D."/>
        </authorList>
    </citation>
    <scope>NUCLEOTIDE SEQUENCE</scope>
    <source>
        <strain evidence="8">faydin-H75</strain>
        <strain evidence="6">Faydin-H76</strain>
    </source>
</reference>
<gene>
    <name evidence="5" type="ORF">Q5I04_04845</name>
    <name evidence="6" type="ORF">Q5I06_05160</name>
</gene>
<sequence>MKIKFFVCLFCLGVSICCAHFIYEYYKLHKAFEKYFTKDNCSLVMDKYYYINCYSFEHKGPKAIAYELEESILNLRETSERSKYRYDLEVPAAYRTYKENYIDNKYEKGHILSSKSMASTSHSQDSTFLMSNIVPQNYQVNQGLWEKAAQRERRVAKLQGSAHILNIILYPKEPSEIQYIKNRIAIPKYFIKIIKTTNTEECYAIPNENLQNQDLQFYKVDCKWFI</sequence>
<dbReference type="PANTHER" id="PTHR13966">
    <property type="entry name" value="ENDONUCLEASE RELATED"/>
    <property type="match status" value="1"/>
</dbReference>
<evidence type="ECO:0000259" key="4">
    <source>
        <dbReference type="SMART" id="SM00892"/>
    </source>
</evidence>
<dbReference type="GO" id="GO:0046872">
    <property type="term" value="F:metal ion binding"/>
    <property type="evidence" value="ECO:0007669"/>
    <property type="project" value="UniProtKB-KW"/>
</dbReference>
<dbReference type="RefSeq" id="WP_305517080.1">
    <property type="nucleotide sequence ID" value="NZ_JAUPEV010000006.1"/>
</dbReference>
<proteinExistence type="predicted"/>
<evidence type="ECO:0000259" key="3">
    <source>
        <dbReference type="SMART" id="SM00477"/>
    </source>
</evidence>
<dbReference type="InterPro" id="IPR044925">
    <property type="entry name" value="His-Me_finger_sf"/>
</dbReference>
<dbReference type="SMART" id="SM00892">
    <property type="entry name" value="Endonuclease_NS"/>
    <property type="match status" value="1"/>
</dbReference>
<dbReference type="GO" id="GO:0003676">
    <property type="term" value="F:nucleic acid binding"/>
    <property type="evidence" value="ECO:0007669"/>
    <property type="project" value="InterPro"/>
</dbReference>
<feature type="domain" description="ENPP1-3/EXOG-like endonuclease/phosphodiesterase" evidence="3">
    <location>
        <begin position="47"/>
        <end position="223"/>
    </location>
</feature>
<dbReference type="EMBL" id="JAUPEV010000006">
    <property type="protein sequence ID" value="MDO7253235.1"/>
    <property type="molecule type" value="Genomic_DNA"/>
</dbReference>
<evidence type="ECO:0000313" key="7">
    <source>
        <dbReference type="Proteomes" id="UP001177258"/>
    </source>
</evidence>
<dbReference type="EMBL" id="JAUYZK010000006">
    <property type="protein sequence ID" value="MDP2539159.1"/>
    <property type="molecule type" value="Genomic_DNA"/>
</dbReference>
<protein>
    <submittedName>
        <fullName evidence="6">DNA/RNA non-specific endonuclease</fullName>
    </submittedName>
</protein>
<dbReference type="Proteomes" id="UP001177258">
    <property type="component" value="Unassembled WGS sequence"/>
</dbReference>
<reference evidence="5" key="2">
    <citation type="submission" date="2023-07" db="EMBL/GenBank/DDBJ databases">
        <authorList>
            <person name="Aydin F."/>
            <person name="Tarhane S."/>
            <person name="Saticioglu I.B."/>
            <person name="Karakaya E."/>
            <person name="Abay S."/>
            <person name="Guran O."/>
            <person name="Bozkurt E."/>
            <person name="Uzum N."/>
            <person name="Olgun K."/>
            <person name="Jablonski D."/>
        </authorList>
    </citation>
    <scope>NUCLEOTIDE SEQUENCE</scope>
    <source>
        <strain evidence="5">Faydin-H75</strain>
    </source>
</reference>
<dbReference type="GO" id="GO:0004519">
    <property type="term" value="F:endonuclease activity"/>
    <property type="evidence" value="ECO:0007669"/>
    <property type="project" value="UniProtKB-KW"/>
</dbReference>
<dbReference type="AlphaFoldDB" id="A0AA90PTC7"/>
<comment type="caution">
    <text evidence="6">The sequence shown here is derived from an EMBL/GenBank/DDBJ whole genome shotgun (WGS) entry which is preliminary data.</text>
</comment>
<dbReference type="InterPro" id="IPR040255">
    <property type="entry name" value="Non-specific_endonuclease"/>
</dbReference>
<feature type="domain" description="DNA/RNA non-specific endonuclease/pyrophosphatase/phosphodiesterase" evidence="4">
    <location>
        <begin position="46"/>
        <end position="225"/>
    </location>
</feature>
<dbReference type="InterPro" id="IPR001604">
    <property type="entry name" value="Endo_G_ENPP1-like_dom"/>
</dbReference>
<evidence type="ECO:0000256" key="1">
    <source>
        <dbReference type="PIRSR" id="PIRSR640255-1"/>
    </source>
</evidence>
<evidence type="ECO:0000256" key="2">
    <source>
        <dbReference type="PIRSR" id="PIRSR640255-2"/>
    </source>
</evidence>
<keyword evidence="6" id="KW-0540">Nuclease</keyword>
<dbReference type="SUPFAM" id="SSF54060">
    <property type="entry name" value="His-Me finger endonucleases"/>
    <property type="match status" value="1"/>
</dbReference>
<reference evidence="5 7" key="3">
    <citation type="journal article" date="2024" name="Syst. Appl. Microbiol.">
        <title>Helicobacter cappadocius sp. nov., from lizards: The first psychrotrophic Helicobacter species.</title>
        <authorList>
            <person name="Aydin F."/>
            <person name="Tarhane S."/>
            <person name="Karakaya E."/>
            <person name="Abay S."/>
            <person name="Kayman T."/>
            <person name="Guran O."/>
            <person name="Bozkurt E."/>
            <person name="Uzum N."/>
            <person name="Avci A."/>
            <person name="Olgun K."/>
            <person name="Jablonski D."/>
            <person name="Guran C."/>
            <person name="Burcin Saticioglu I."/>
        </authorList>
    </citation>
    <scope>NUCLEOTIDE SEQUENCE [LARGE SCALE GENOMIC DNA]</scope>
    <source>
        <strain evidence="5">Faydin-H75</strain>
        <strain evidence="7">faydin-H76</strain>
    </source>
</reference>
<dbReference type="Gene3D" id="3.40.570.10">
    <property type="entry name" value="Extracellular Endonuclease, subunit A"/>
    <property type="match status" value="1"/>
</dbReference>
<dbReference type="InterPro" id="IPR020821">
    <property type="entry name" value="ENPP1-3/EXOG-like_nuc-like"/>
</dbReference>
<dbReference type="Proteomes" id="UP001240777">
    <property type="component" value="Unassembled WGS sequence"/>
</dbReference>
<keyword evidence="2" id="KW-0479">Metal-binding</keyword>
<keyword evidence="6" id="KW-0255">Endonuclease</keyword>
<feature type="binding site" evidence="2">
    <location>
        <position position="141"/>
    </location>
    <ligand>
        <name>Mg(2+)</name>
        <dbReference type="ChEBI" id="CHEBI:18420"/>
        <note>catalytic</note>
    </ligand>
</feature>
<dbReference type="Pfam" id="PF01223">
    <property type="entry name" value="Endonuclease_NS"/>
    <property type="match status" value="1"/>
</dbReference>
<dbReference type="GO" id="GO:0016787">
    <property type="term" value="F:hydrolase activity"/>
    <property type="evidence" value="ECO:0007669"/>
    <property type="project" value="InterPro"/>
</dbReference>
<name>A0AA90PTC7_9HELI</name>
<feature type="active site" description="Proton acceptor" evidence="1">
    <location>
        <position position="110"/>
    </location>
</feature>
<keyword evidence="8" id="KW-1185">Reference proteome</keyword>
<keyword evidence="6" id="KW-0378">Hydrolase</keyword>
<evidence type="ECO:0000313" key="6">
    <source>
        <dbReference type="EMBL" id="MDP2539159.1"/>
    </source>
</evidence>